<reference evidence="3 4" key="1">
    <citation type="submission" date="2021-06" db="EMBL/GenBank/DDBJ databases">
        <title>Complete genome of Haloferula helveola possessing various polysaccharide degrading enzymes.</title>
        <authorList>
            <person name="Takami H."/>
            <person name="Huang C."/>
            <person name="Hamasaki K."/>
        </authorList>
    </citation>
    <scope>NUCLEOTIDE SEQUENCE [LARGE SCALE GENOMIC DNA]</scope>
    <source>
        <strain evidence="3 4">CN-1</strain>
    </source>
</reference>
<evidence type="ECO:0000313" key="3">
    <source>
        <dbReference type="EMBL" id="BCX49090.1"/>
    </source>
</evidence>
<organism evidence="3 4">
    <name type="scientific">Haloferula helveola</name>
    <dbReference type="NCBI Taxonomy" id="490095"/>
    <lineage>
        <taxon>Bacteria</taxon>
        <taxon>Pseudomonadati</taxon>
        <taxon>Verrucomicrobiota</taxon>
        <taxon>Verrucomicrobiia</taxon>
        <taxon>Verrucomicrobiales</taxon>
        <taxon>Verrucomicrobiaceae</taxon>
        <taxon>Haloferula</taxon>
    </lineage>
</organism>
<accession>A0ABM7RG48</accession>
<feature type="region of interest" description="Disordered" evidence="1">
    <location>
        <begin position="102"/>
        <end position="123"/>
    </location>
</feature>
<name>A0ABM7RG48_9BACT</name>
<proteinExistence type="predicted"/>
<feature type="domain" description="Core" evidence="2">
    <location>
        <begin position="2"/>
        <end position="102"/>
    </location>
</feature>
<evidence type="ECO:0000259" key="2">
    <source>
        <dbReference type="Pfam" id="PF01521"/>
    </source>
</evidence>
<dbReference type="InterPro" id="IPR000361">
    <property type="entry name" value="ATAP_core_dom"/>
</dbReference>
<dbReference type="Proteomes" id="UP001374893">
    <property type="component" value="Chromosome"/>
</dbReference>
<dbReference type="Pfam" id="PF01521">
    <property type="entry name" value="Fe-S_biosyn"/>
    <property type="match status" value="1"/>
</dbReference>
<dbReference type="Gene3D" id="2.60.300.12">
    <property type="entry name" value="HesB-like domain"/>
    <property type="match status" value="1"/>
</dbReference>
<dbReference type="SUPFAM" id="SSF89360">
    <property type="entry name" value="HesB-like domain"/>
    <property type="match status" value="1"/>
</dbReference>
<evidence type="ECO:0000256" key="1">
    <source>
        <dbReference type="SAM" id="MobiDB-lite"/>
    </source>
</evidence>
<protein>
    <submittedName>
        <fullName evidence="3">Heme biosynthesis protein HemY</fullName>
    </submittedName>
</protein>
<dbReference type="InterPro" id="IPR035903">
    <property type="entry name" value="HesB-like_dom_sf"/>
</dbReference>
<evidence type="ECO:0000313" key="4">
    <source>
        <dbReference type="Proteomes" id="UP001374893"/>
    </source>
</evidence>
<dbReference type="RefSeq" id="WP_338685547.1">
    <property type="nucleotide sequence ID" value="NZ_AP024702.1"/>
</dbReference>
<dbReference type="NCBIfam" id="TIGR00049">
    <property type="entry name" value="iron-sulfur cluster assembly accessory protein"/>
    <property type="match status" value="1"/>
</dbReference>
<sequence length="123" mass="13008">MIRISDPAAKALRQLLESKGAGPDEGLRLAVRKGGCAGWQYEMGIGEAEDGDRISEFEGGRVIVAADSVDRLDGCEVDYVDSLSDAGFRINNPRAARSCGCGTSFEDAGEPPLDPSEIEECGN</sequence>
<gene>
    <name evidence="3" type="ORF">HAHE_29980</name>
</gene>
<dbReference type="PROSITE" id="PS01152">
    <property type="entry name" value="HESB"/>
    <property type="match status" value="1"/>
</dbReference>
<dbReference type="InterPro" id="IPR017870">
    <property type="entry name" value="FeS_cluster_insertion_CS"/>
</dbReference>
<dbReference type="InterPro" id="IPR016092">
    <property type="entry name" value="ATAP"/>
</dbReference>
<keyword evidence="4" id="KW-1185">Reference proteome</keyword>
<dbReference type="PANTHER" id="PTHR43011:SF1">
    <property type="entry name" value="IRON-SULFUR CLUSTER ASSEMBLY 2 HOMOLOG, MITOCHONDRIAL"/>
    <property type="match status" value="1"/>
</dbReference>
<dbReference type="EMBL" id="AP024702">
    <property type="protein sequence ID" value="BCX49090.1"/>
    <property type="molecule type" value="Genomic_DNA"/>
</dbReference>
<dbReference type="PANTHER" id="PTHR43011">
    <property type="entry name" value="IRON-SULFUR CLUSTER ASSEMBLY 2 HOMOLOG, MITOCHONDRIAL"/>
    <property type="match status" value="1"/>
</dbReference>